<feature type="non-terminal residue" evidence="2">
    <location>
        <position position="1"/>
    </location>
</feature>
<organism evidence="2 3">
    <name type="scientific">Mycena albidolilacea</name>
    <dbReference type="NCBI Taxonomy" id="1033008"/>
    <lineage>
        <taxon>Eukaryota</taxon>
        <taxon>Fungi</taxon>
        <taxon>Dikarya</taxon>
        <taxon>Basidiomycota</taxon>
        <taxon>Agaricomycotina</taxon>
        <taxon>Agaricomycetes</taxon>
        <taxon>Agaricomycetidae</taxon>
        <taxon>Agaricales</taxon>
        <taxon>Marasmiineae</taxon>
        <taxon>Mycenaceae</taxon>
        <taxon>Mycena</taxon>
    </lineage>
</organism>
<gene>
    <name evidence="2" type="ORF">DFH08DRAFT_674096</name>
</gene>
<feature type="non-terminal residue" evidence="2">
    <location>
        <position position="425"/>
    </location>
</feature>
<accession>A0AAD6YWV7</accession>
<dbReference type="Proteomes" id="UP001218218">
    <property type="component" value="Unassembled WGS sequence"/>
</dbReference>
<protein>
    <submittedName>
        <fullName evidence="2">Uncharacterized protein</fullName>
    </submittedName>
</protein>
<sequence length="425" mass="48219">RNAHNHPMRPKIKPSAEDCRKLGAAVQAAGLTGLTTRKLLNGESPSTTLVYGGDRVADQSPAFTDTRKVRDFISAAKKKEHPDGMEFDGQMDEWEVAAFMDRFGRRLTFASLYCDTKSQEAFEQLFIELFDVIKRITGETFKLAPFFPDAKCHIIMLDGEVAQAVGLGNHIDELPIDISKPVIEKLKSIMRLTTQEEIDEWHQFAAAQTHPDITNWYRQKLANPWILPSVNKFLSNITDENWDITPNHSNLVETAHAGRNAETSTGVALLTGILQARERDNIIAGELTQFEQNGILRQRFNGSAEREKLSAKRRISRMRKTTTRNEQITGYEALRSERDTGVADHKASIEHQKTLEQEIKLLQEDLKLDKRRTDLREKINILRADIEEEKAGRRAWVVRQTEIDTELASLRSGPLAGTRINGRRP</sequence>
<feature type="coiled-coil region" evidence="1">
    <location>
        <begin position="352"/>
        <end position="392"/>
    </location>
</feature>
<evidence type="ECO:0000313" key="2">
    <source>
        <dbReference type="EMBL" id="KAJ7300540.1"/>
    </source>
</evidence>
<comment type="caution">
    <text evidence="2">The sequence shown here is derived from an EMBL/GenBank/DDBJ whole genome shotgun (WGS) entry which is preliminary data.</text>
</comment>
<dbReference type="AlphaFoldDB" id="A0AAD6YWV7"/>
<evidence type="ECO:0000313" key="3">
    <source>
        <dbReference type="Proteomes" id="UP001218218"/>
    </source>
</evidence>
<proteinExistence type="predicted"/>
<evidence type="ECO:0000256" key="1">
    <source>
        <dbReference type="SAM" id="Coils"/>
    </source>
</evidence>
<name>A0AAD6YWV7_9AGAR</name>
<reference evidence="2" key="1">
    <citation type="submission" date="2023-03" db="EMBL/GenBank/DDBJ databases">
        <title>Massive genome expansion in bonnet fungi (Mycena s.s.) driven by repeated elements and novel gene families across ecological guilds.</title>
        <authorList>
            <consortium name="Lawrence Berkeley National Laboratory"/>
            <person name="Harder C.B."/>
            <person name="Miyauchi S."/>
            <person name="Viragh M."/>
            <person name="Kuo A."/>
            <person name="Thoen E."/>
            <person name="Andreopoulos B."/>
            <person name="Lu D."/>
            <person name="Skrede I."/>
            <person name="Drula E."/>
            <person name="Henrissat B."/>
            <person name="Morin E."/>
            <person name="Kohler A."/>
            <person name="Barry K."/>
            <person name="LaButti K."/>
            <person name="Morin E."/>
            <person name="Salamov A."/>
            <person name="Lipzen A."/>
            <person name="Mereny Z."/>
            <person name="Hegedus B."/>
            <person name="Baldrian P."/>
            <person name="Stursova M."/>
            <person name="Weitz H."/>
            <person name="Taylor A."/>
            <person name="Grigoriev I.V."/>
            <person name="Nagy L.G."/>
            <person name="Martin F."/>
            <person name="Kauserud H."/>
        </authorList>
    </citation>
    <scope>NUCLEOTIDE SEQUENCE</scope>
    <source>
        <strain evidence="2">CBHHK002</strain>
    </source>
</reference>
<dbReference type="EMBL" id="JARIHO010000162">
    <property type="protein sequence ID" value="KAJ7300540.1"/>
    <property type="molecule type" value="Genomic_DNA"/>
</dbReference>
<keyword evidence="3" id="KW-1185">Reference proteome</keyword>
<keyword evidence="1" id="KW-0175">Coiled coil</keyword>